<sequence>MRHRDETKKQALYKATIQVVKEEGFASASVNKIAKQAGVAAATLYVYFSNKDDLLASTFMVSKAELSNFVMRDFNPDQPLKDNVHAFWSRLYEYVTSYPDDYQYMDQFSNSPLIHQVDTQSLEVPYQAFHQALQAGIEQGIIKNIPKPMLLSFILAPVVFLARSRLGVSADNAQHNMDQAFTVAWDAITN</sequence>
<dbReference type="Pfam" id="PF00440">
    <property type="entry name" value="TetR_N"/>
    <property type="match status" value="1"/>
</dbReference>
<dbReference type="PROSITE" id="PS50977">
    <property type="entry name" value="HTH_TETR_2"/>
    <property type="match status" value="1"/>
</dbReference>
<name>A0ABW4AZ53_9GAMM</name>
<dbReference type="InterPro" id="IPR050624">
    <property type="entry name" value="HTH-type_Tx_Regulator"/>
</dbReference>
<dbReference type="PROSITE" id="PS01081">
    <property type="entry name" value="HTH_TETR_1"/>
    <property type="match status" value="1"/>
</dbReference>
<dbReference type="Proteomes" id="UP001597059">
    <property type="component" value="Unassembled WGS sequence"/>
</dbReference>
<keyword evidence="1 2" id="KW-0238">DNA-binding</keyword>
<dbReference type="InterPro" id="IPR023772">
    <property type="entry name" value="DNA-bd_HTH_TetR-type_CS"/>
</dbReference>
<dbReference type="SUPFAM" id="SSF48498">
    <property type="entry name" value="Tetracyclin repressor-like, C-terminal domain"/>
    <property type="match status" value="1"/>
</dbReference>
<reference evidence="5" key="1">
    <citation type="journal article" date="2019" name="Int. J. Syst. Evol. Microbiol.">
        <title>The Global Catalogue of Microorganisms (GCM) 10K type strain sequencing project: providing services to taxonomists for standard genome sequencing and annotation.</title>
        <authorList>
            <consortium name="The Broad Institute Genomics Platform"/>
            <consortium name="The Broad Institute Genome Sequencing Center for Infectious Disease"/>
            <person name="Wu L."/>
            <person name="Ma J."/>
        </authorList>
    </citation>
    <scope>NUCLEOTIDE SEQUENCE [LARGE SCALE GENOMIC DNA]</scope>
    <source>
        <strain evidence="5">JCM 30774</strain>
    </source>
</reference>
<dbReference type="RefSeq" id="WP_377366040.1">
    <property type="nucleotide sequence ID" value="NZ_JBHTMN010000007.1"/>
</dbReference>
<comment type="caution">
    <text evidence="4">The sequence shown here is derived from an EMBL/GenBank/DDBJ whole genome shotgun (WGS) entry which is preliminary data.</text>
</comment>
<evidence type="ECO:0000256" key="2">
    <source>
        <dbReference type="PROSITE-ProRule" id="PRU00335"/>
    </source>
</evidence>
<dbReference type="EMBL" id="JBHTMN010000007">
    <property type="protein sequence ID" value="MFD1382859.1"/>
    <property type="molecule type" value="Genomic_DNA"/>
</dbReference>
<feature type="DNA-binding region" description="H-T-H motif" evidence="2">
    <location>
        <begin position="29"/>
        <end position="48"/>
    </location>
</feature>
<evidence type="ECO:0000256" key="1">
    <source>
        <dbReference type="ARBA" id="ARBA00023125"/>
    </source>
</evidence>
<accession>A0ABW4AZ53</accession>
<organism evidence="4 5">
    <name type="scientific">Rhodanobacter aciditrophus</name>
    <dbReference type="NCBI Taxonomy" id="1623218"/>
    <lineage>
        <taxon>Bacteria</taxon>
        <taxon>Pseudomonadati</taxon>
        <taxon>Pseudomonadota</taxon>
        <taxon>Gammaproteobacteria</taxon>
        <taxon>Lysobacterales</taxon>
        <taxon>Rhodanobacteraceae</taxon>
        <taxon>Rhodanobacter</taxon>
    </lineage>
</organism>
<gene>
    <name evidence="4" type="ORF">ACFQ45_05760</name>
</gene>
<proteinExistence type="predicted"/>
<evidence type="ECO:0000313" key="4">
    <source>
        <dbReference type="EMBL" id="MFD1382859.1"/>
    </source>
</evidence>
<keyword evidence="5" id="KW-1185">Reference proteome</keyword>
<dbReference type="InterPro" id="IPR054422">
    <property type="entry name" value="TetR-like_HI_0893_C"/>
</dbReference>
<dbReference type="PANTHER" id="PTHR43479">
    <property type="entry name" value="ACREF/ENVCD OPERON REPRESSOR-RELATED"/>
    <property type="match status" value="1"/>
</dbReference>
<protein>
    <submittedName>
        <fullName evidence="4">TetR/AcrR family transcriptional regulator</fullName>
    </submittedName>
</protein>
<feature type="domain" description="HTH tetR-type" evidence="3">
    <location>
        <begin position="6"/>
        <end position="66"/>
    </location>
</feature>
<dbReference type="PRINTS" id="PR00455">
    <property type="entry name" value="HTHTETR"/>
</dbReference>
<dbReference type="InterPro" id="IPR001647">
    <property type="entry name" value="HTH_TetR"/>
</dbReference>
<dbReference type="InterPro" id="IPR009057">
    <property type="entry name" value="Homeodomain-like_sf"/>
</dbReference>
<dbReference type="InterPro" id="IPR036271">
    <property type="entry name" value="Tet_transcr_reg_TetR-rel_C_sf"/>
</dbReference>
<evidence type="ECO:0000259" key="3">
    <source>
        <dbReference type="PROSITE" id="PS50977"/>
    </source>
</evidence>
<evidence type="ECO:0000313" key="5">
    <source>
        <dbReference type="Proteomes" id="UP001597059"/>
    </source>
</evidence>
<dbReference type="PANTHER" id="PTHR43479:SF11">
    <property type="entry name" value="ACREF_ENVCD OPERON REPRESSOR-RELATED"/>
    <property type="match status" value="1"/>
</dbReference>
<dbReference type="Pfam" id="PF22604">
    <property type="entry name" value="TetR_HI_0893_C"/>
    <property type="match status" value="1"/>
</dbReference>
<dbReference type="Gene3D" id="1.10.357.10">
    <property type="entry name" value="Tetracycline Repressor, domain 2"/>
    <property type="match status" value="1"/>
</dbReference>
<dbReference type="SUPFAM" id="SSF46689">
    <property type="entry name" value="Homeodomain-like"/>
    <property type="match status" value="1"/>
</dbReference>